<evidence type="ECO:0000256" key="3">
    <source>
        <dbReference type="SAM" id="MobiDB-lite"/>
    </source>
</evidence>
<protein>
    <recommendedName>
        <fullName evidence="4">Fe2OG dioxygenase domain-containing protein</fullName>
    </recommendedName>
</protein>
<evidence type="ECO:0000256" key="2">
    <source>
        <dbReference type="PIRSR" id="PIRSR632852-1"/>
    </source>
</evidence>
<feature type="binding site" evidence="2">
    <location>
        <position position="338"/>
    </location>
    <ligand>
        <name>2-oxoglutarate</name>
        <dbReference type="ChEBI" id="CHEBI:16810"/>
    </ligand>
</feature>
<dbReference type="OrthoDB" id="545910at2759"/>
<dbReference type="EMBL" id="VIBQ01000016">
    <property type="protein sequence ID" value="KAB8356375.1"/>
    <property type="molecule type" value="Genomic_DNA"/>
</dbReference>
<evidence type="ECO:0000313" key="6">
    <source>
        <dbReference type="Proteomes" id="UP000327013"/>
    </source>
</evidence>
<proteinExistence type="inferred from homology"/>
<dbReference type="InterPro" id="IPR005123">
    <property type="entry name" value="Oxoglu/Fe-dep_dioxygenase_dom"/>
</dbReference>
<dbReference type="InterPro" id="IPR032852">
    <property type="entry name" value="ALKBH2"/>
</dbReference>
<dbReference type="PANTHER" id="PTHR31573:SF1">
    <property type="entry name" value="DNA OXIDATIVE DEMETHYLASE ALKBH2"/>
    <property type="match status" value="1"/>
</dbReference>
<name>A0A5N6KX09_9ROSI</name>
<evidence type="ECO:0000256" key="1">
    <source>
        <dbReference type="ARBA" id="ARBA00007879"/>
    </source>
</evidence>
<evidence type="ECO:0000313" key="5">
    <source>
        <dbReference type="EMBL" id="KAB8356375.1"/>
    </source>
</evidence>
<evidence type="ECO:0000259" key="4">
    <source>
        <dbReference type="PROSITE" id="PS51471"/>
    </source>
</evidence>
<organism evidence="5 6">
    <name type="scientific">Carpinus fangiana</name>
    <dbReference type="NCBI Taxonomy" id="176857"/>
    <lineage>
        <taxon>Eukaryota</taxon>
        <taxon>Viridiplantae</taxon>
        <taxon>Streptophyta</taxon>
        <taxon>Embryophyta</taxon>
        <taxon>Tracheophyta</taxon>
        <taxon>Spermatophyta</taxon>
        <taxon>Magnoliopsida</taxon>
        <taxon>eudicotyledons</taxon>
        <taxon>Gunneridae</taxon>
        <taxon>Pentapetalae</taxon>
        <taxon>rosids</taxon>
        <taxon>fabids</taxon>
        <taxon>Fagales</taxon>
        <taxon>Betulaceae</taxon>
        <taxon>Carpinus</taxon>
    </lineage>
</organism>
<dbReference type="AlphaFoldDB" id="A0A5N6KX09"/>
<dbReference type="InterPro" id="IPR037151">
    <property type="entry name" value="AlkB-like_sf"/>
</dbReference>
<dbReference type="Gene3D" id="2.60.120.590">
    <property type="entry name" value="Alpha-ketoglutarate-dependent dioxygenase AlkB-like"/>
    <property type="match status" value="1"/>
</dbReference>
<dbReference type="SUPFAM" id="SSF51197">
    <property type="entry name" value="Clavaminate synthase-like"/>
    <property type="match status" value="1"/>
</dbReference>
<accession>A0A5N6KX09</accession>
<feature type="binding site" evidence="2">
    <location>
        <position position="352"/>
    </location>
    <ligand>
        <name>2-oxoglutarate</name>
        <dbReference type="ChEBI" id="CHEBI:16810"/>
    </ligand>
</feature>
<dbReference type="InterPro" id="IPR027450">
    <property type="entry name" value="AlkB-like"/>
</dbReference>
<dbReference type="Pfam" id="PF13532">
    <property type="entry name" value="2OG-FeII_Oxy_2"/>
    <property type="match status" value="1"/>
</dbReference>
<comment type="similarity">
    <text evidence="1">Belongs to the alkB family.</text>
</comment>
<dbReference type="PANTHER" id="PTHR31573">
    <property type="entry name" value="ALPHA-KETOGLUTARATE-DEPENDENT DIOXYGENASE ALKB HOMOLOG 2"/>
    <property type="match status" value="1"/>
</dbReference>
<sequence length="396" mass="44092">MSNKRTLNDFFPLSLSTPLAKRSRSSPPPSAATDPPIPGRAFARPSADEEGDSDLTLAITLSLQESGFVAPSTPPAEKPEEQPVPSTHLSYPHSIPAFPRSLELALEGIPAKPSTALKPPEGSPESHRADLDAHYYRPLIPRATSLAVFTFLRRELPFYRVNYDIKRGPNITRINTPRYTTVFGVDDTCVWRPAAESSSPSFHSQQIFTKCGTGNVVSPSAFERPPRPIPDCLLTLKAHVERVTQETYNFILVNYYANGNDSISYHSDDERFLGELPAIASLSLGGVRDFCLKHKDSAKPNSGPDKVKKKPGEDVIKIPLESGDMVMMKGRTQSRWLHALPKRKGDMGSKGRINITFRKAMVKEGTNNYYRYNVGDGPVWRWDEQKKDMVIWRVSA</sequence>
<keyword evidence="6" id="KW-1185">Reference proteome</keyword>
<feature type="binding site" evidence="2">
    <location>
        <position position="266"/>
    </location>
    <ligand>
        <name>2-oxoglutarate</name>
        <dbReference type="ChEBI" id="CHEBI:16810"/>
    </ligand>
</feature>
<dbReference type="PROSITE" id="PS51471">
    <property type="entry name" value="FE2OG_OXY"/>
    <property type="match status" value="1"/>
</dbReference>
<dbReference type="GO" id="GO:0008198">
    <property type="term" value="F:ferrous iron binding"/>
    <property type="evidence" value="ECO:0007669"/>
    <property type="project" value="TreeGrafter"/>
</dbReference>
<dbReference type="GO" id="GO:0035516">
    <property type="term" value="F:broad specificity oxidative DNA demethylase activity"/>
    <property type="evidence" value="ECO:0007669"/>
    <property type="project" value="TreeGrafter"/>
</dbReference>
<feature type="domain" description="Fe2OG dioxygenase" evidence="4">
    <location>
        <begin position="247"/>
        <end position="361"/>
    </location>
</feature>
<gene>
    <name evidence="5" type="ORF">FH972_023959</name>
</gene>
<feature type="binding site" evidence="2">
    <location>
        <position position="356"/>
    </location>
    <ligand>
        <name>2-oxoglutarate</name>
        <dbReference type="ChEBI" id="CHEBI:16810"/>
    </ligand>
</feature>
<feature type="binding site" evidence="2">
    <location>
        <position position="256"/>
    </location>
    <ligand>
        <name>2-oxoglutarate</name>
        <dbReference type="ChEBI" id="CHEBI:16810"/>
    </ligand>
</feature>
<feature type="binding site" evidence="2">
    <location>
        <position position="269"/>
    </location>
    <ligand>
        <name>substrate</name>
    </ligand>
</feature>
<dbReference type="GO" id="GO:0051747">
    <property type="term" value="F:cytosine C-5 DNA demethylase activity"/>
    <property type="evidence" value="ECO:0007669"/>
    <property type="project" value="TreeGrafter"/>
</dbReference>
<feature type="compositionally biased region" description="Pro residues" evidence="3">
    <location>
        <begin position="26"/>
        <end position="38"/>
    </location>
</feature>
<feature type="binding site" evidence="2">
    <location>
        <position position="254"/>
    </location>
    <ligand>
        <name>2-oxoglutarate</name>
        <dbReference type="ChEBI" id="CHEBI:16810"/>
    </ligand>
</feature>
<feature type="binding site" evidence="2">
    <location>
        <position position="358"/>
    </location>
    <ligand>
        <name>2-oxoglutarate</name>
        <dbReference type="ChEBI" id="CHEBI:16810"/>
    </ligand>
</feature>
<feature type="region of interest" description="Disordered" evidence="3">
    <location>
        <begin position="1"/>
        <end position="54"/>
    </location>
</feature>
<dbReference type="Proteomes" id="UP000327013">
    <property type="component" value="Unassembled WGS sequence"/>
</dbReference>
<dbReference type="GO" id="GO:0006307">
    <property type="term" value="P:DNA alkylation repair"/>
    <property type="evidence" value="ECO:0007669"/>
    <property type="project" value="TreeGrafter"/>
</dbReference>
<feature type="region of interest" description="Disordered" evidence="3">
    <location>
        <begin position="66"/>
        <end position="88"/>
    </location>
</feature>
<comment type="caution">
    <text evidence="5">The sequence shown here is derived from an EMBL/GenBank/DDBJ whole genome shotgun (WGS) entry which is preliminary data.</text>
</comment>
<reference evidence="5 6" key="1">
    <citation type="submission" date="2019-06" db="EMBL/GenBank/DDBJ databases">
        <title>A chromosomal-level reference genome of Carpinus fangiana (Coryloideae, Betulaceae).</title>
        <authorList>
            <person name="Yang X."/>
            <person name="Wang Z."/>
            <person name="Zhang L."/>
            <person name="Hao G."/>
            <person name="Liu J."/>
            <person name="Yang Y."/>
        </authorList>
    </citation>
    <scope>NUCLEOTIDE SEQUENCE [LARGE SCALE GENOMIC DNA]</scope>
    <source>
        <strain evidence="5">Cfa_2016G</strain>
        <tissue evidence="5">Leaf</tissue>
    </source>
</reference>